<dbReference type="PATRIC" id="fig|1217705.3.peg.3413"/>
<organism evidence="5 6">
    <name type="scientific">Acinetobacter modestus</name>
    <dbReference type="NCBI Taxonomy" id="1776740"/>
    <lineage>
        <taxon>Bacteria</taxon>
        <taxon>Pseudomonadati</taxon>
        <taxon>Pseudomonadota</taxon>
        <taxon>Gammaproteobacteria</taxon>
        <taxon>Moraxellales</taxon>
        <taxon>Moraxellaceae</taxon>
        <taxon>Acinetobacter</taxon>
    </lineage>
</organism>
<reference evidence="5 6" key="1">
    <citation type="submission" date="2013-02" db="EMBL/GenBank/DDBJ databases">
        <title>The Genome Sequence of Acinetobacter sp. ANC 3862.</title>
        <authorList>
            <consortium name="The Broad Institute Genome Sequencing Platform"/>
            <consortium name="The Broad Institute Genome Sequencing Center for Infectious Disease"/>
            <person name="Cerqueira G."/>
            <person name="Feldgarden M."/>
            <person name="Courvalin P."/>
            <person name="Perichon B."/>
            <person name="Grillot-Courvalin C."/>
            <person name="Clermont D."/>
            <person name="Rocha E."/>
            <person name="Yoon E.-J."/>
            <person name="Nemec A."/>
            <person name="Walker B."/>
            <person name="Young S.K."/>
            <person name="Zeng Q."/>
            <person name="Gargeya S."/>
            <person name="Fitzgerald M."/>
            <person name="Haas B."/>
            <person name="Abouelleil A."/>
            <person name="Alvarado L."/>
            <person name="Arachchi H.M."/>
            <person name="Berlin A.M."/>
            <person name="Chapman S.B."/>
            <person name="Dewar J."/>
            <person name="Goldberg J."/>
            <person name="Griggs A."/>
            <person name="Gujja S."/>
            <person name="Hansen M."/>
            <person name="Howarth C."/>
            <person name="Imamovic A."/>
            <person name="Larimer J."/>
            <person name="McCowan C."/>
            <person name="Murphy C."/>
            <person name="Neiman D."/>
            <person name="Pearson M."/>
            <person name="Priest M."/>
            <person name="Roberts A."/>
            <person name="Saif S."/>
            <person name="Shea T."/>
            <person name="Sisk P."/>
            <person name="Sykes S."/>
            <person name="Wortman J."/>
            <person name="Nusbaum C."/>
            <person name="Birren B."/>
        </authorList>
    </citation>
    <scope>NUCLEOTIDE SEQUENCE [LARGE SCALE GENOMIC DNA]</scope>
    <source>
        <strain evidence="5 6">ANC 3862</strain>
    </source>
</reference>
<dbReference type="STRING" id="1217705.F900_03521"/>
<evidence type="ECO:0000256" key="2">
    <source>
        <dbReference type="ARBA" id="ARBA00022803"/>
    </source>
</evidence>
<feature type="transmembrane region" description="Helical" evidence="4">
    <location>
        <begin position="130"/>
        <end position="147"/>
    </location>
</feature>
<feature type="transmembrane region" description="Helical" evidence="4">
    <location>
        <begin position="235"/>
        <end position="253"/>
    </location>
</feature>
<protein>
    <recommendedName>
        <fullName evidence="7">Tetratricopeptide repeat protein</fullName>
    </recommendedName>
</protein>
<accession>N9LP32</accession>
<dbReference type="RefSeq" id="WP_005219481.1">
    <property type="nucleotide sequence ID" value="NZ_KB850089.1"/>
</dbReference>
<feature type="transmembrane region" description="Helical" evidence="4">
    <location>
        <begin position="184"/>
        <end position="201"/>
    </location>
</feature>
<evidence type="ECO:0000313" key="6">
    <source>
        <dbReference type="Proteomes" id="UP000013248"/>
    </source>
</evidence>
<feature type="transmembrane region" description="Helical" evidence="4">
    <location>
        <begin position="306"/>
        <end position="329"/>
    </location>
</feature>
<feature type="transmembrane region" description="Helical" evidence="4">
    <location>
        <begin position="7"/>
        <end position="25"/>
    </location>
</feature>
<feature type="transmembrane region" description="Helical" evidence="4">
    <location>
        <begin position="153"/>
        <end position="172"/>
    </location>
</feature>
<evidence type="ECO:0000256" key="4">
    <source>
        <dbReference type="SAM" id="Phobius"/>
    </source>
</evidence>
<evidence type="ECO:0000256" key="1">
    <source>
        <dbReference type="ARBA" id="ARBA00022737"/>
    </source>
</evidence>
<dbReference type="PANTHER" id="PTHR44227:SF3">
    <property type="entry name" value="PROTEIN O-MANNOSYL-TRANSFERASE TMTC4"/>
    <property type="match status" value="1"/>
</dbReference>
<feature type="transmembrane region" description="Helical" evidence="4">
    <location>
        <begin position="389"/>
        <end position="407"/>
    </location>
</feature>
<feature type="transmembrane region" description="Helical" evidence="4">
    <location>
        <begin position="207"/>
        <end position="223"/>
    </location>
</feature>
<keyword evidence="4" id="KW-0812">Transmembrane</keyword>
<keyword evidence="2 3" id="KW-0802">TPR repeat</keyword>
<evidence type="ECO:0008006" key="7">
    <source>
        <dbReference type="Google" id="ProtNLM"/>
    </source>
</evidence>
<feature type="transmembrane region" description="Helical" evidence="4">
    <location>
        <begin position="365"/>
        <end position="382"/>
    </location>
</feature>
<dbReference type="InterPro" id="IPR011990">
    <property type="entry name" value="TPR-like_helical_dom_sf"/>
</dbReference>
<dbReference type="PROSITE" id="PS50005">
    <property type="entry name" value="TPR"/>
    <property type="match status" value="1"/>
</dbReference>
<comment type="caution">
    <text evidence="5">The sequence shown here is derived from an EMBL/GenBank/DDBJ whole genome shotgun (WGS) entry which is preliminary data.</text>
</comment>
<dbReference type="InterPro" id="IPR052346">
    <property type="entry name" value="O-mannosyl-transferase_TMTC"/>
</dbReference>
<gene>
    <name evidence="5" type="ORF">F900_03521</name>
</gene>
<dbReference type="SUPFAM" id="SSF48452">
    <property type="entry name" value="TPR-like"/>
    <property type="match status" value="1"/>
</dbReference>
<feature type="transmembrane region" description="Helical" evidence="4">
    <location>
        <begin position="99"/>
        <end position="118"/>
    </location>
</feature>
<dbReference type="AlphaFoldDB" id="N9LP32"/>
<evidence type="ECO:0000256" key="3">
    <source>
        <dbReference type="PROSITE-ProRule" id="PRU00339"/>
    </source>
</evidence>
<keyword evidence="4" id="KW-1133">Transmembrane helix</keyword>
<keyword evidence="4" id="KW-0472">Membrane</keyword>
<dbReference type="EMBL" id="APRP01000034">
    <property type="protein sequence ID" value="ENW98047.1"/>
    <property type="molecule type" value="Genomic_DNA"/>
</dbReference>
<feature type="transmembrane region" description="Helical" evidence="4">
    <location>
        <begin position="336"/>
        <end position="359"/>
    </location>
</feature>
<dbReference type="eggNOG" id="COG0457">
    <property type="taxonomic scope" value="Bacteria"/>
</dbReference>
<sequence length="642" mass="73660">MFESKKILPIGALIFSLLFTFLIYYPGLKGGFLFDDYYNLAEMSRYGDPHDWDAAKKFITEGGSGPTGRPIALASFLLHKDSWTHEMGWLGDARPFKQVNLLIHLICGLLLFWTIRLLLRSYGYLEQKNIWIALLATSFWLLHPLFVSTTLYVIQRMAQLPLLFSLIAMIGYFKGREIITEKPLKAYIVMTISICLGTILATFSKENGALLPLLILIIEFCNPKKINKPIWQWRAIFLWLPSFAIIGLLVHYIDFSANPWPSRSFNQIERLFSEARIVTDYLRWLWIPRIEGSGLLQDGFIISKGILSPISTLYSIIFLFTLFVIGLVVRKKFPVISLAILFFFAAHLMESTVIGLELYFEHRNYFAAIFMFLPLAAGLYALSEIIKPSVVIFVSILILSVLSFMTWQRTMLWSDNDKLQMYWAQSSPNSERGLVFMSNYLASNGQSPQANQILQDSLQHTQSGLISFQLLLQKVRDKTATLDDFQRTQQQIPKQRSDAQAMIRVRDIVVSIVGDEQKLVYAKPMLNLLDALRLPTSKYRELPNFDSMIYVLKGLLFVAMKDPENGYNSYNKAILLNPDIDKSLAMVSDLGNHGYRSQALQLLDVAEEAYRKQSDVTLTRPRSFFDEKIIQLRYAINTDLKR</sequence>
<dbReference type="HOGENOM" id="CLU_011615_3_0_6"/>
<keyword evidence="1" id="KW-0677">Repeat</keyword>
<feature type="repeat" description="TPR" evidence="3">
    <location>
        <begin position="547"/>
        <end position="580"/>
    </location>
</feature>
<dbReference type="InterPro" id="IPR019734">
    <property type="entry name" value="TPR_rpt"/>
</dbReference>
<name>N9LP32_9GAMM</name>
<proteinExistence type="predicted"/>
<evidence type="ECO:0000313" key="5">
    <source>
        <dbReference type="EMBL" id="ENW98047.1"/>
    </source>
</evidence>
<dbReference type="PANTHER" id="PTHR44227">
    <property type="match status" value="1"/>
</dbReference>
<dbReference type="Proteomes" id="UP000013248">
    <property type="component" value="Unassembled WGS sequence"/>
</dbReference>